<reference evidence="1 2" key="1">
    <citation type="submission" date="2013-04" db="EMBL/GenBank/DDBJ databases">
        <title>Oceanococcus atlanticus 22II-S10r2 Genome Sequencing.</title>
        <authorList>
            <person name="Lai Q."/>
            <person name="Li G."/>
            <person name="Shao Z."/>
        </authorList>
    </citation>
    <scope>NUCLEOTIDE SEQUENCE [LARGE SCALE GENOMIC DNA]</scope>
    <source>
        <strain evidence="1 2">22II-S10r2</strain>
    </source>
</reference>
<evidence type="ECO:0008006" key="3">
    <source>
        <dbReference type="Google" id="ProtNLM"/>
    </source>
</evidence>
<evidence type="ECO:0000313" key="2">
    <source>
        <dbReference type="Proteomes" id="UP000192342"/>
    </source>
</evidence>
<gene>
    <name evidence="1" type="ORF">ATO7_14423</name>
</gene>
<dbReference type="PROSITE" id="PS51257">
    <property type="entry name" value="PROKAR_LIPOPROTEIN"/>
    <property type="match status" value="1"/>
</dbReference>
<protein>
    <recommendedName>
        <fullName evidence="3">Lipoprotein</fullName>
    </recommendedName>
</protein>
<dbReference type="EMBL" id="AQQV01000004">
    <property type="protein sequence ID" value="ORE85425.1"/>
    <property type="molecule type" value="Genomic_DNA"/>
</dbReference>
<keyword evidence="2" id="KW-1185">Reference proteome</keyword>
<dbReference type="Proteomes" id="UP000192342">
    <property type="component" value="Unassembled WGS sequence"/>
</dbReference>
<organism evidence="1 2">
    <name type="scientific">Oceanococcus atlanticus</name>
    <dbReference type="NCBI Taxonomy" id="1317117"/>
    <lineage>
        <taxon>Bacteria</taxon>
        <taxon>Pseudomonadati</taxon>
        <taxon>Pseudomonadota</taxon>
        <taxon>Gammaproteobacteria</taxon>
        <taxon>Chromatiales</taxon>
        <taxon>Oceanococcaceae</taxon>
        <taxon>Oceanococcus</taxon>
    </lineage>
</organism>
<sequence length="75" mass="8154">MSRLTLMAVAVMFVAACETNDQLSGVPEPTPAVVAFDELLLELVDPTNTSLEPVSIETTQFDFPEDDSAFSDVFQ</sequence>
<dbReference type="AlphaFoldDB" id="A0A1Y1SAG0"/>
<evidence type="ECO:0000313" key="1">
    <source>
        <dbReference type="EMBL" id="ORE85425.1"/>
    </source>
</evidence>
<dbReference type="STRING" id="1317117.ATO7_14423"/>
<proteinExistence type="predicted"/>
<comment type="caution">
    <text evidence="1">The sequence shown here is derived from an EMBL/GenBank/DDBJ whole genome shotgun (WGS) entry which is preliminary data.</text>
</comment>
<name>A0A1Y1SAG0_9GAMM</name>
<accession>A0A1Y1SAG0</accession>